<gene>
    <name evidence="2" type="ORF">RchiOBHm_Chr2g0147661</name>
</gene>
<evidence type="ECO:0000313" key="3">
    <source>
        <dbReference type="Proteomes" id="UP000238479"/>
    </source>
</evidence>
<proteinExistence type="predicted"/>
<dbReference type="AlphaFoldDB" id="A0A2P6RZ68"/>
<sequence>MQIWKERNQRVWNSKILELDQLFFQAASGFSLFTSLCLGRSSNTKRASTAWYPPPAGWFKANLDGAFDSSTNMGGIGVVVRDSEGLIVGGTCCRVSSVSAPIVVEALAGRVACAWAVEFKHAPIIFESDCLQLVNSLKVEEEDHSIIGRVIDDIVVHLATIPSSFFQHVYRESNLDAHKLAKLALYSNVSADWKGLVPSTMGSLVASYCKTSSH</sequence>
<dbReference type="CDD" id="cd06222">
    <property type="entry name" value="RNase_H_like"/>
    <property type="match status" value="1"/>
</dbReference>
<dbReference type="InterPro" id="IPR052929">
    <property type="entry name" value="RNase_H-like_EbsB-rel"/>
</dbReference>
<organism evidence="2 3">
    <name type="scientific">Rosa chinensis</name>
    <name type="common">China rose</name>
    <dbReference type="NCBI Taxonomy" id="74649"/>
    <lineage>
        <taxon>Eukaryota</taxon>
        <taxon>Viridiplantae</taxon>
        <taxon>Streptophyta</taxon>
        <taxon>Embryophyta</taxon>
        <taxon>Tracheophyta</taxon>
        <taxon>Spermatophyta</taxon>
        <taxon>Magnoliopsida</taxon>
        <taxon>eudicotyledons</taxon>
        <taxon>Gunneridae</taxon>
        <taxon>Pentapetalae</taxon>
        <taxon>rosids</taxon>
        <taxon>fabids</taxon>
        <taxon>Rosales</taxon>
        <taxon>Rosaceae</taxon>
        <taxon>Rosoideae</taxon>
        <taxon>Rosoideae incertae sedis</taxon>
        <taxon>Rosa</taxon>
    </lineage>
</organism>
<dbReference type="InterPro" id="IPR002156">
    <property type="entry name" value="RNaseH_domain"/>
</dbReference>
<dbReference type="Gramene" id="PRQ51726">
    <property type="protein sequence ID" value="PRQ51726"/>
    <property type="gene ID" value="RchiOBHm_Chr2g0147661"/>
</dbReference>
<reference evidence="2 3" key="1">
    <citation type="journal article" date="2018" name="Nat. Genet.">
        <title>The Rosa genome provides new insights in the design of modern roses.</title>
        <authorList>
            <person name="Bendahmane M."/>
        </authorList>
    </citation>
    <scope>NUCLEOTIDE SEQUENCE [LARGE SCALE GENOMIC DNA]</scope>
    <source>
        <strain evidence="3">cv. Old Blush</strain>
    </source>
</reference>
<keyword evidence="3" id="KW-1185">Reference proteome</keyword>
<feature type="domain" description="RNase H type-1" evidence="1">
    <location>
        <begin position="62"/>
        <end position="184"/>
    </location>
</feature>
<dbReference type="PANTHER" id="PTHR47074">
    <property type="entry name" value="BNAC02G40300D PROTEIN"/>
    <property type="match status" value="1"/>
</dbReference>
<dbReference type="InterPro" id="IPR012337">
    <property type="entry name" value="RNaseH-like_sf"/>
</dbReference>
<dbReference type="Proteomes" id="UP000238479">
    <property type="component" value="Chromosome 2"/>
</dbReference>
<dbReference type="Gene3D" id="3.30.420.10">
    <property type="entry name" value="Ribonuclease H-like superfamily/Ribonuclease H"/>
    <property type="match status" value="1"/>
</dbReference>
<evidence type="ECO:0000259" key="1">
    <source>
        <dbReference type="Pfam" id="PF13456"/>
    </source>
</evidence>
<protein>
    <submittedName>
        <fullName evidence="2">Putative ribonuclease H-like domain-containing protein</fullName>
    </submittedName>
</protein>
<dbReference type="SUPFAM" id="SSF53098">
    <property type="entry name" value="Ribonuclease H-like"/>
    <property type="match status" value="1"/>
</dbReference>
<dbReference type="PANTHER" id="PTHR47074:SF48">
    <property type="entry name" value="POLYNUCLEOTIDYL TRANSFERASE, RIBONUCLEASE H-LIKE SUPERFAMILY PROTEIN"/>
    <property type="match status" value="1"/>
</dbReference>
<dbReference type="GO" id="GO:0003676">
    <property type="term" value="F:nucleic acid binding"/>
    <property type="evidence" value="ECO:0007669"/>
    <property type="project" value="InterPro"/>
</dbReference>
<name>A0A2P6RZ68_ROSCH</name>
<dbReference type="GO" id="GO:0004523">
    <property type="term" value="F:RNA-DNA hybrid ribonuclease activity"/>
    <property type="evidence" value="ECO:0007669"/>
    <property type="project" value="InterPro"/>
</dbReference>
<dbReference type="EMBL" id="PDCK01000040">
    <property type="protein sequence ID" value="PRQ51726.1"/>
    <property type="molecule type" value="Genomic_DNA"/>
</dbReference>
<dbReference type="Pfam" id="PF13456">
    <property type="entry name" value="RVT_3"/>
    <property type="match status" value="1"/>
</dbReference>
<dbReference type="InterPro" id="IPR044730">
    <property type="entry name" value="RNase_H-like_dom_plant"/>
</dbReference>
<comment type="caution">
    <text evidence="2">The sequence shown here is derived from an EMBL/GenBank/DDBJ whole genome shotgun (WGS) entry which is preliminary data.</text>
</comment>
<dbReference type="InterPro" id="IPR036397">
    <property type="entry name" value="RNaseH_sf"/>
</dbReference>
<dbReference type="OMA" id="ECKFQHA"/>
<accession>A0A2P6RZ68</accession>
<evidence type="ECO:0000313" key="2">
    <source>
        <dbReference type="EMBL" id="PRQ51726.1"/>
    </source>
</evidence>